<feature type="non-terminal residue" evidence="5">
    <location>
        <position position="116"/>
    </location>
</feature>
<dbReference type="OrthoDB" id="442176at2759"/>
<evidence type="ECO:0000313" key="6">
    <source>
        <dbReference type="Proteomes" id="UP000618746"/>
    </source>
</evidence>
<evidence type="ECO:0000256" key="1">
    <source>
        <dbReference type="ARBA" id="ARBA00022679"/>
    </source>
</evidence>
<dbReference type="AlphaFoldDB" id="A0A852K3J6"/>
<dbReference type="PRINTS" id="PR00094">
    <property type="entry name" value="ADENYLTKNASE"/>
</dbReference>
<dbReference type="InterPro" id="IPR033690">
    <property type="entry name" value="Adenylat_kinase_CS"/>
</dbReference>
<keyword evidence="1 4" id="KW-0808">Transferase</keyword>
<keyword evidence="3 4" id="KW-0418">Kinase</keyword>
<dbReference type="Gene3D" id="3.40.50.300">
    <property type="entry name" value="P-loop containing nucleotide triphosphate hydrolases"/>
    <property type="match status" value="1"/>
</dbReference>
<comment type="similarity">
    <text evidence="4">Belongs to the adenylate kinase family.</text>
</comment>
<protein>
    <submittedName>
        <fullName evidence="5">KAD1 kinase</fullName>
    </submittedName>
</protein>
<dbReference type="Pfam" id="PF00406">
    <property type="entry name" value="ADK"/>
    <property type="match status" value="1"/>
</dbReference>
<accession>A0A852K3J6</accession>
<feature type="non-terminal residue" evidence="5">
    <location>
        <position position="1"/>
    </location>
</feature>
<keyword evidence="2" id="KW-0547">Nucleotide-binding</keyword>
<organism evidence="5 6">
    <name type="scientific">Spizella passerina</name>
    <name type="common">Chipping sparrow</name>
    <dbReference type="NCBI Taxonomy" id="40210"/>
    <lineage>
        <taxon>Eukaryota</taxon>
        <taxon>Metazoa</taxon>
        <taxon>Chordata</taxon>
        <taxon>Craniata</taxon>
        <taxon>Vertebrata</taxon>
        <taxon>Euteleostomi</taxon>
        <taxon>Archelosauria</taxon>
        <taxon>Archosauria</taxon>
        <taxon>Dinosauria</taxon>
        <taxon>Saurischia</taxon>
        <taxon>Theropoda</taxon>
        <taxon>Coelurosauria</taxon>
        <taxon>Aves</taxon>
        <taxon>Neognathae</taxon>
        <taxon>Neoaves</taxon>
        <taxon>Telluraves</taxon>
        <taxon>Australaves</taxon>
        <taxon>Passeriformes</taxon>
        <taxon>Passerellidae</taxon>
        <taxon>Spizella</taxon>
    </lineage>
</organism>
<dbReference type="Proteomes" id="UP000618746">
    <property type="component" value="Unassembled WGS sequence"/>
</dbReference>
<sequence length="116" mass="12421">LSLPVAGAHVCLAGGPGSGKGTQCEKIVQKYGYTHLSTGDLLRAEVSSGSERGKKLQAIMEKGELVPLDTVLDMLRDAMVAKADVSKGFLIDGYPREVKQGEEFEKKVRTGAVLCW</sequence>
<reference evidence="5" key="1">
    <citation type="submission" date="2020-02" db="EMBL/GenBank/DDBJ databases">
        <title>Bird 10,000 Genomes (B10K) Project - Family phase.</title>
        <authorList>
            <person name="Zhang G."/>
        </authorList>
    </citation>
    <scope>NUCLEOTIDE SEQUENCE</scope>
    <source>
        <strain evidence="5">B10K-DU-023-52</strain>
        <tissue evidence="5">Mixed tissue sample</tissue>
    </source>
</reference>
<dbReference type="PANTHER" id="PTHR23359">
    <property type="entry name" value="NUCLEOTIDE KINASE"/>
    <property type="match status" value="1"/>
</dbReference>
<dbReference type="InterPro" id="IPR027417">
    <property type="entry name" value="P-loop_NTPase"/>
</dbReference>
<dbReference type="GO" id="GO:0006139">
    <property type="term" value="P:nucleobase-containing compound metabolic process"/>
    <property type="evidence" value="ECO:0007669"/>
    <property type="project" value="InterPro"/>
</dbReference>
<comment type="caution">
    <text evidence="5">The sequence shown here is derived from an EMBL/GenBank/DDBJ whole genome shotgun (WGS) entry which is preliminary data.</text>
</comment>
<proteinExistence type="inferred from homology"/>
<name>A0A852K3J6_SPIPA</name>
<dbReference type="SUPFAM" id="SSF52540">
    <property type="entry name" value="P-loop containing nucleoside triphosphate hydrolases"/>
    <property type="match status" value="1"/>
</dbReference>
<evidence type="ECO:0000256" key="3">
    <source>
        <dbReference type="ARBA" id="ARBA00022777"/>
    </source>
</evidence>
<dbReference type="GO" id="GO:0005524">
    <property type="term" value="F:ATP binding"/>
    <property type="evidence" value="ECO:0007669"/>
    <property type="project" value="InterPro"/>
</dbReference>
<evidence type="ECO:0000313" key="5">
    <source>
        <dbReference type="EMBL" id="NXX72806.1"/>
    </source>
</evidence>
<dbReference type="EMBL" id="WBNQ01593171">
    <property type="protein sequence ID" value="NXX72806.1"/>
    <property type="molecule type" value="Genomic_DNA"/>
</dbReference>
<dbReference type="InterPro" id="IPR000850">
    <property type="entry name" value="Adenylat/UMP-CMP_kin"/>
</dbReference>
<evidence type="ECO:0000256" key="2">
    <source>
        <dbReference type="ARBA" id="ARBA00022741"/>
    </source>
</evidence>
<dbReference type="PROSITE" id="PS00113">
    <property type="entry name" value="ADENYLATE_KINASE"/>
    <property type="match status" value="1"/>
</dbReference>
<dbReference type="GO" id="GO:0019205">
    <property type="term" value="F:nucleobase-containing compound kinase activity"/>
    <property type="evidence" value="ECO:0007669"/>
    <property type="project" value="InterPro"/>
</dbReference>
<evidence type="ECO:0000256" key="4">
    <source>
        <dbReference type="RuleBase" id="RU003330"/>
    </source>
</evidence>
<gene>
    <name evidence="5" type="primary">Ak1_1</name>
    <name evidence="5" type="ORF">SPIPAS_R03985</name>
</gene>
<dbReference type="HAMAP" id="MF_00235">
    <property type="entry name" value="Adenylate_kinase_Adk"/>
    <property type="match status" value="1"/>
</dbReference>
<dbReference type="CDD" id="cd01428">
    <property type="entry name" value="ADK"/>
    <property type="match status" value="1"/>
</dbReference>
<keyword evidence="6" id="KW-1185">Reference proteome</keyword>